<feature type="coiled-coil region" evidence="1">
    <location>
        <begin position="94"/>
        <end position="121"/>
    </location>
</feature>
<reference evidence="2 3" key="1">
    <citation type="journal article" date="2016" name="Nat. Commun.">
        <title>Thousands of microbial genomes shed light on interconnected biogeochemical processes in an aquifer system.</title>
        <authorList>
            <person name="Anantharaman K."/>
            <person name="Brown C.T."/>
            <person name="Hug L.A."/>
            <person name="Sharon I."/>
            <person name="Castelle C.J."/>
            <person name="Probst A.J."/>
            <person name="Thomas B.C."/>
            <person name="Singh A."/>
            <person name="Wilkins M.J."/>
            <person name="Karaoz U."/>
            <person name="Brodie E.L."/>
            <person name="Williams K.H."/>
            <person name="Hubbard S.S."/>
            <person name="Banfield J.F."/>
        </authorList>
    </citation>
    <scope>NUCLEOTIDE SEQUENCE [LARGE SCALE GENOMIC DNA]</scope>
</reference>
<dbReference type="AlphaFoldDB" id="A0A1F6XB72"/>
<evidence type="ECO:0000256" key="1">
    <source>
        <dbReference type="SAM" id="Coils"/>
    </source>
</evidence>
<protein>
    <submittedName>
        <fullName evidence="2">Uncharacterized protein</fullName>
    </submittedName>
</protein>
<accession>A0A1F6XB72</accession>
<comment type="caution">
    <text evidence="2">The sequence shown here is derived from an EMBL/GenBank/DDBJ whole genome shotgun (WGS) entry which is preliminary data.</text>
</comment>
<name>A0A1F6XB72_9BACT</name>
<dbReference type="Proteomes" id="UP000179381">
    <property type="component" value="Unassembled WGS sequence"/>
</dbReference>
<organism evidence="2 3">
    <name type="scientific">Candidatus Nomurabacteria bacterium RIFCSPLOWO2_01_FULL_46_18</name>
    <dbReference type="NCBI Taxonomy" id="1801783"/>
    <lineage>
        <taxon>Bacteria</taxon>
        <taxon>Candidatus Nomuraibacteriota</taxon>
    </lineage>
</organism>
<evidence type="ECO:0000313" key="2">
    <source>
        <dbReference type="EMBL" id="OGI91460.1"/>
    </source>
</evidence>
<evidence type="ECO:0000313" key="3">
    <source>
        <dbReference type="Proteomes" id="UP000179381"/>
    </source>
</evidence>
<keyword evidence="1" id="KW-0175">Coiled coil</keyword>
<dbReference type="EMBL" id="MFVH01000028">
    <property type="protein sequence ID" value="OGI91460.1"/>
    <property type="molecule type" value="Genomic_DNA"/>
</dbReference>
<sequence length="179" mass="19405">MTTTTKATGFNLFAAMATVDLSSTPPSGDQLTAVLDGETVIGTMSEDLVRIYRVALSVVSPIDALRAKAREMDAAHALSHEEAERTENYDGLNCHEHAEKLAAVEQEAELLMAQLENLKSIFWGMIRLEFPDLGHSDAGVREGNKVVLCPTGEKDDSAPLELQSFLAAIEDMGGELIRM</sequence>
<gene>
    <name evidence="2" type="ORF">A2933_01825</name>
</gene>
<proteinExistence type="predicted"/>